<comment type="caution">
    <text evidence="3">The sequence shown here is derived from an EMBL/GenBank/DDBJ whole genome shotgun (WGS) entry which is preliminary data.</text>
</comment>
<accession>A0A847SGY9</accession>
<protein>
    <submittedName>
        <fullName evidence="3">Glycosyltransferase family 2 protein</fullName>
    </submittedName>
</protein>
<dbReference type="Pfam" id="PF00535">
    <property type="entry name" value="Glycos_transf_2"/>
    <property type="match status" value="1"/>
</dbReference>
<dbReference type="InterPro" id="IPR029044">
    <property type="entry name" value="Nucleotide-diphossugar_trans"/>
</dbReference>
<dbReference type="RefSeq" id="WP_168878313.1">
    <property type="nucleotide sequence ID" value="NZ_JABAIM010000004.1"/>
</dbReference>
<dbReference type="GO" id="GO:0016740">
    <property type="term" value="F:transferase activity"/>
    <property type="evidence" value="ECO:0007669"/>
    <property type="project" value="UniProtKB-KW"/>
</dbReference>
<dbReference type="Proteomes" id="UP000587991">
    <property type="component" value="Unassembled WGS sequence"/>
</dbReference>
<dbReference type="SUPFAM" id="SSF53448">
    <property type="entry name" value="Nucleotide-diphospho-sugar transferases"/>
    <property type="match status" value="1"/>
</dbReference>
<evidence type="ECO:0000259" key="2">
    <source>
        <dbReference type="Pfam" id="PF00535"/>
    </source>
</evidence>
<gene>
    <name evidence="3" type="ORF">HF682_15875</name>
</gene>
<evidence type="ECO:0000313" key="3">
    <source>
        <dbReference type="EMBL" id="NLR76646.1"/>
    </source>
</evidence>
<feature type="domain" description="Glycosyltransferase 2-like" evidence="2">
    <location>
        <begin position="6"/>
        <end position="146"/>
    </location>
</feature>
<dbReference type="AlphaFoldDB" id="A0A847SGY9"/>
<organism evidence="3 4">
    <name type="scientific">Leeia aquatica</name>
    <dbReference type="NCBI Taxonomy" id="2725557"/>
    <lineage>
        <taxon>Bacteria</taxon>
        <taxon>Pseudomonadati</taxon>
        <taxon>Pseudomonadota</taxon>
        <taxon>Betaproteobacteria</taxon>
        <taxon>Neisseriales</taxon>
        <taxon>Leeiaceae</taxon>
        <taxon>Leeia</taxon>
    </lineage>
</organism>
<comment type="similarity">
    <text evidence="1">Belongs to the glycosyltransferase 2 family. WaaE/KdtX subfamily.</text>
</comment>
<reference evidence="3 4" key="1">
    <citation type="submission" date="2020-04" db="EMBL/GenBank/DDBJ databases">
        <title>Draft genome of Leeia sp. IMCC25680.</title>
        <authorList>
            <person name="Song J."/>
            <person name="Cho J.-C."/>
        </authorList>
    </citation>
    <scope>NUCLEOTIDE SEQUENCE [LARGE SCALE GENOMIC DNA]</scope>
    <source>
        <strain evidence="3 4">IMCC25680</strain>
    </source>
</reference>
<dbReference type="Gene3D" id="3.90.550.10">
    <property type="entry name" value="Spore Coat Polysaccharide Biosynthesis Protein SpsA, Chain A"/>
    <property type="match status" value="1"/>
</dbReference>
<keyword evidence="3" id="KW-0808">Transferase</keyword>
<keyword evidence="4" id="KW-1185">Reference proteome</keyword>
<dbReference type="CDD" id="cd02511">
    <property type="entry name" value="Beta4Glucosyltransferase"/>
    <property type="match status" value="1"/>
</dbReference>
<dbReference type="PANTHER" id="PTHR43630:SF2">
    <property type="entry name" value="GLYCOSYLTRANSFERASE"/>
    <property type="match status" value="1"/>
</dbReference>
<sequence>MRQPLSAVLITLNEASQLPATLAALQFCDEIVVVDSGSSDDTVAQAEAAGARVIHQPWLGFAAQKQFATEQASHDWVLSIDADERVSDTLRASIEQVLQQPQHAAYLMPRCNRFMGRWLRHGEGYPDRIPRLFHRQQARWSQDPVHEHVVTAGSMGLLKGDLLHESADDLHSYLAKQNRYTSLQAERLAARGKRVSGLKLWLSPLLRFFKMYVLRLGMLDGVPGLVHISIGCFNSFIKYAKARELLRRQQEKRP</sequence>
<dbReference type="InterPro" id="IPR001173">
    <property type="entry name" value="Glyco_trans_2-like"/>
</dbReference>
<proteinExistence type="inferred from homology"/>
<evidence type="ECO:0000313" key="4">
    <source>
        <dbReference type="Proteomes" id="UP000587991"/>
    </source>
</evidence>
<dbReference type="PANTHER" id="PTHR43630">
    <property type="entry name" value="POLY-BETA-1,6-N-ACETYL-D-GLUCOSAMINE SYNTHASE"/>
    <property type="match status" value="1"/>
</dbReference>
<dbReference type="EMBL" id="JABAIM010000004">
    <property type="protein sequence ID" value="NLR76646.1"/>
    <property type="molecule type" value="Genomic_DNA"/>
</dbReference>
<name>A0A847SGY9_9NEIS</name>
<evidence type="ECO:0000256" key="1">
    <source>
        <dbReference type="ARBA" id="ARBA00038494"/>
    </source>
</evidence>